<sequence length="338" mass="39967">MNRTMFLSQQKQQITQQFCFSEELIQNILKYSISYDETLLNLIKKQKFDLQKSRIIFSNTFQLLQQLQGLSTSRKYNLKLILEALAQIMANWPEMKYDTVFAEFSDYLRINISKINIELLQKVLSLLSLHLQSNEFNHQVECLFTDHLSSDSIECPLSLELSGFMRYFNSQQFKLNPDTSDYLFQRWQRGAVHFQEQIQLFQYFKSSDISCWGGIFCFSNQDVFFMLLEKLVRNISIEFVYEHLNQLDDSIQQFIQYPVDINLVLEFSNKYKSVLSSGLRSKISKTALKYPLEYISAFLDFETIENLEIVVQKLQNETVDVEIQDQILAELEKFNLFL</sequence>
<dbReference type="Proteomes" id="UP001642409">
    <property type="component" value="Unassembled WGS sequence"/>
</dbReference>
<name>A0AA86NH48_9EUKA</name>
<reference evidence="2 3" key="2">
    <citation type="submission" date="2024-07" db="EMBL/GenBank/DDBJ databases">
        <authorList>
            <person name="Akdeniz Z."/>
        </authorList>
    </citation>
    <scope>NUCLEOTIDE SEQUENCE [LARGE SCALE GENOMIC DNA]</scope>
</reference>
<gene>
    <name evidence="2" type="ORF">HINF_LOCUS4289</name>
    <name evidence="1" type="ORF">HINF_LOCUS6725</name>
</gene>
<evidence type="ECO:0000313" key="3">
    <source>
        <dbReference type="Proteomes" id="UP001642409"/>
    </source>
</evidence>
<organism evidence="1">
    <name type="scientific">Hexamita inflata</name>
    <dbReference type="NCBI Taxonomy" id="28002"/>
    <lineage>
        <taxon>Eukaryota</taxon>
        <taxon>Metamonada</taxon>
        <taxon>Diplomonadida</taxon>
        <taxon>Hexamitidae</taxon>
        <taxon>Hexamitinae</taxon>
        <taxon>Hexamita</taxon>
    </lineage>
</organism>
<dbReference type="EMBL" id="CATOUU010000171">
    <property type="protein sequence ID" value="CAI9919080.1"/>
    <property type="molecule type" value="Genomic_DNA"/>
</dbReference>
<keyword evidence="3" id="KW-1185">Reference proteome</keyword>
<proteinExistence type="predicted"/>
<dbReference type="EMBL" id="CAXDID020000008">
    <property type="protein sequence ID" value="CAL5977418.1"/>
    <property type="molecule type" value="Genomic_DNA"/>
</dbReference>
<evidence type="ECO:0000313" key="1">
    <source>
        <dbReference type="EMBL" id="CAI9919080.1"/>
    </source>
</evidence>
<comment type="caution">
    <text evidence="1">The sequence shown here is derived from an EMBL/GenBank/DDBJ whole genome shotgun (WGS) entry which is preliminary data.</text>
</comment>
<dbReference type="AlphaFoldDB" id="A0AA86NH48"/>
<reference evidence="1" key="1">
    <citation type="submission" date="2023-06" db="EMBL/GenBank/DDBJ databases">
        <authorList>
            <person name="Kurt Z."/>
        </authorList>
    </citation>
    <scope>NUCLEOTIDE SEQUENCE</scope>
</reference>
<evidence type="ECO:0000313" key="2">
    <source>
        <dbReference type="EMBL" id="CAL5977418.1"/>
    </source>
</evidence>
<protein>
    <submittedName>
        <fullName evidence="2">Hypothetical_protein</fullName>
    </submittedName>
</protein>
<accession>A0AA86NH48</accession>